<dbReference type="Pfam" id="PF00621">
    <property type="entry name" value="RhoGEF"/>
    <property type="match status" value="1"/>
</dbReference>
<sequence length="376" mass="43218">AYEWALEGMRRLATVSLDDCNSPELCTGAIESLEKYQVQHPEFEEKKFEEMRELAYELKSDKGTKQWKFAWSKCQEARQVFEKKLEAALRAKHLLIGEQTSPRPVSQRRRLNSVDQKVLQNKPLSSPLCGRERRLGRVLCNRPEVGYSMEQAPYRVSPSCSSASSIASSDFRGRKMSLQSIPSEDFNLELFHQVPSGSSTPTSSRPMGRRLLRKAQSFDLPGTEAGTHGCQRRLSEPARRGNTGVFIKGLEVSSTEVADRPCSPRQPLDWSAERVLSDRRSSVSSVDGRSRTSKLRHIIDEMVTTEREYVRSLWYITDHYFPEMDRMDLPQDLRGKRGIIFGNLEKLRDFHSQYFLKELESCCNHPLRVSHCFLRH</sequence>
<organism evidence="3 4">
    <name type="scientific">Aquarana catesbeiana</name>
    <name type="common">American bullfrog</name>
    <name type="synonym">Rana catesbeiana</name>
    <dbReference type="NCBI Taxonomy" id="8400"/>
    <lineage>
        <taxon>Eukaryota</taxon>
        <taxon>Metazoa</taxon>
        <taxon>Chordata</taxon>
        <taxon>Craniata</taxon>
        <taxon>Vertebrata</taxon>
        <taxon>Euteleostomi</taxon>
        <taxon>Amphibia</taxon>
        <taxon>Batrachia</taxon>
        <taxon>Anura</taxon>
        <taxon>Neobatrachia</taxon>
        <taxon>Ranoidea</taxon>
        <taxon>Ranidae</taxon>
        <taxon>Aquarana</taxon>
    </lineage>
</organism>
<dbReference type="OrthoDB" id="6152532at2759"/>
<reference evidence="4" key="1">
    <citation type="journal article" date="2017" name="Nat. Commun.">
        <title>The North American bullfrog draft genome provides insight into hormonal regulation of long noncoding RNA.</title>
        <authorList>
            <person name="Hammond S.A."/>
            <person name="Warren R.L."/>
            <person name="Vandervalk B.P."/>
            <person name="Kucuk E."/>
            <person name="Khan H."/>
            <person name="Gibb E.A."/>
            <person name="Pandoh P."/>
            <person name="Kirk H."/>
            <person name="Zhao Y."/>
            <person name="Jones M."/>
            <person name="Mungall A.J."/>
            <person name="Coope R."/>
            <person name="Pleasance S."/>
            <person name="Moore R.A."/>
            <person name="Holt R.A."/>
            <person name="Round J.M."/>
            <person name="Ohora S."/>
            <person name="Walle B.V."/>
            <person name="Veldhoen N."/>
            <person name="Helbing C.C."/>
            <person name="Birol I."/>
        </authorList>
    </citation>
    <scope>NUCLEOTIDE SEQUENCE [LARGE SCALE GENOMIC DNA]</scope>
</reference>
<dbReference type="PANTHER" id="PTHR45845:SF4">
    <property type="entry name" value="PLECKSTRIN HOMOLOGY DOMAIN CONTAINING, FAMILY G (WITH RHOGEF DOMAIN) MEMBER 4"/>
    <property type="match status" value="1"/>
</dbReference>
<feature type="region of interest" description="Disordered" evidence="1">
    <location>
        <begin position="218"/>
        <end position="238"/>
    </location>
</feature>
<feature type="non-terminal residue" evidence="3">
    <location>
        <position position="376"/>
    </location>
</feature>
<accession>A0A2G9QGZ9</accession>
<dbReference type="SUPFAM" id="SSF48065">
    <property type="entry name" value="DBL homology domain (DH-domain)"/>
    <property type="match status" value="1"/>
</dbReference>
<dbReference type="Gene3D" id="1.20.900.10">
    <property type="entry name" value="Dbl homology (DH) domain"/>
    <property type="match status" value="1"/>
</dbReference>
<dbReference type="EMBL" id="KV992346">
    <property type="protein sequence ID" value="PIO14836.1"/>
    <property type="molecule type" value="Genomic_DNA"/>
</dbReference>
<evidence type="ECO:0000313" key="3">
    <source>
        <dbReference type="EMBL" id="PIO14836.1"/>
    </source>
</evidence>
<dbReference type="PROSITE" id="PS50010">
    <property type="entry name" value="DH_2"/>
    <property type="match status" value="1"/>
</dbReference>
<protein>
    <recommendedName>
        <fullName evidence="2">DH domain-containing protein</fullName>
    </recommendedName>
</protein>
<evidence type="ECO:0000259" key="2">
    <source>
        <dbReference type="PROSITE" id="PS50010"/>
    </source>
</evidence>
<dbReference type="GO" id="GO:0005085">
    <property type="term" value="F:guanyl-nucleotide exchange factor activity"/>
    <property type="evidence" value="ECO:0007669"/>
    <property type="project" value="InterPro"/>
</dbReference>
<proteinExistence type="predicted"/>
<dbReference type="InterPro" id="IPR000219">
    <property type="entry name" value="DH_dom"/>
</dbReference>
<feature type="domain" description="DH" evidence="2">
    <location>
        <begin position="294"/>
        <end position="376"/>
    </location>
</feature>
<evidence type="ECO:0000256" key="1">
    <source>
        <dbReference type="SAM" id="MobiDB-lite"/>
    </source>
</evidence>
<gene>
    <name evidence="3" type="ORF">AB205_0043900</name>
</gene>
<dbReference type="InterPro" id="IPR052231">
    <property type="entry name" value="Rho_GEF_signaling-related"/>
</dbReference>
<dbReference type="AlphaFoldDB" id="A0A2G9QGZ9"/>
<feature type="non-terminal residue" evidence="3">
    <location>
        <position position="1"/>
    </location>
</feature>
<keyword evidence="4" id="KW-1185">Reference proteome</keyword>
<dbReference type="InterPro" id="IPR035899">
    <property type="entry name" value="DBL_dom_sf"/>
</dbReference>
<dbReference type="Proteomes" id="UP000228934">
    <property type="component" value="Unassembled WGS sequence"/>
</dbReference>
<name>A0A2G9QGZ9_AQUCT</name>
<dbReference type="PANTHER" id="PTHR45845">
    <property type="entry name" value="RHO GUANINE NUCLEOTIDE EXCHANGE FACTOR-RELATED"/>
    <property type="match status" value="1"/>
</dbReference>
<evidence type="ECO:0000313" key="4">
    <source>
        <dbReference type="Proteomes" id="UP000228934"/>
    </source>
</evidence>